<organism evidence="1 2">
    <name type="scientific">Pseudomonas cremoris</name>
    <dbReference type="NCBI Taxonomy" id="2724178"/>
    <lineage>
        <taxon>Bacteria</taxon>
        <taxon>Pseudomonadati</taxon>
        <taxon>Pseudomonadota</taxon>
        <taxon>Gammaproteobacteria</taxon>
        <taxon>Pseudomonadales</taxon>
        <taxon>Pseudomonadaceae</taxon>
        <taxon>Pseudomonas</taxon>
    </lineage>
</organism>
<evidence type="ECO:0000313" key="1">
    <source>
        <dbReference type="EMBL" id="MBC2383859.1"/>
    </source>
</evidence>
<proteinExistence type="predicted"/>
<name>A0ABR6TD25_9PSED</name>
<comment type="caution">
    <text evidence="1">The sequence shown here is derived from an EMBL/GenBank/DDBJ whole genome shotgun (WGS) entry which is preliminary data.</text>
</comment>
<evidence type="ECO:0000313" key="2">
    <source>
        <dbReference type="Proteomes" id="UP000534677"/>
    </source>
</evidence>
<accession>A0ABR6TD25</accession>
<protein>
    <submittedName>
        <fullName evidence="1">Uncharacterized protein</fullName>
    </submittedName>
</protein>
<dbReference type="EMBL" id="JAAXCZ010000013">
    <property type="protein sequence ID" value="MBC2383859.1"/>
    <property type="molecule type" value="Genomic_DNA"/>
</dbReference>
<sequence length="1122" mass="127479">MSENSSSPATAVAAVEPTIERIERFQSLQAGQYWRAKEAIHEMAIEERDVHLLQSIRWVDNSPHTIIIRAHPSKYDTQVRVEIPNAEGNITSRYITCKEHPFLLADFLAKFEFEPDHQQVRADEIKRIQGRVTELQNDLMEAQADPQILNGIVEERMAADRAKETSSESASEQTMLISASEERSLASVATGSVAAAIGSGITPEKIQALKSVAAREHKVATIKSDWIQAKTTAIAATVKAMTPYFQETAAAALAQTEDVRTYVASLIEGIESLDLYTGKDVSVQTISTGRSADSHIPLSIVQRKLMMDEELAIYVDLDEWFDFSNEDLFFKALTKHEELVKQVFPTERCILVMATSRRAIDYGNAATNLSRNLENRKVFLLVRDGENLHRVWSPIESHLGASRLFPSKDDQNNIFKGVDGSDIKFQDVAYTSHLKAHENFALHYKRFLLMICGLDHRLGLFGKFYDGEQSLEFMTQPFQDRWLKFIHDDDGAGMLPTQKRKPLHTWISEKNAYLKSGSRVLCNWKTVMNPHTAPGACRKEDHRHSGFSFRFQPTERIGLRVAARGGDSLHVFVNVQGYGRRKEREFSTKVTLSAFRPGYWSHAELPFLVLDAVTPEELHWYIHDRDTRVDHVEYVRFFKHALKHLEVERVREAATRDKMRMALLEGGLATASEASIIVDQAVVAWRSVNRGKELPTFEGAKMGPVWKTLLDQMYLLAGAGKEMASTVRSQYEALEYEVLRITVTGTSKCHVYLSPKPEEQDNRLERHAWVHRIVLEQDHEKLIERDRSWEALRSQDASETELYQSDSVKNWLAKSVFESFEAKQRLMTVCEDYSSVLAMLQGKQEISADQHWDLFEQWIDVREKLSTSQVVDPSISVPFGLKYQRDQNVSFFCVTTSAAYALLHRLAPNEHVKDRMKAKFLSTYKHAHQALSCYRDAINEVPSWYLGYRDVTPKRNESILTGRLYKGDFSPSISVNNLLTYHFSSWAEGDGKESKYWIAGNAVFPGARESLDDCLGLSLPENFDPVNLVEVTAEDNGKPVKNGHWFDVAPVKISLQMRDASPIKASQFSYLRMQFASPAEAHEHIRARARTLGRKAIPEAEVKDVLLSPDGVERWFTVEAKN</sequence>
<dbReference type="RefSeq" id="WP_047338251.1">
    <property type="nucleotide sequence ID" value="NZ_JAAXCZ010000013.1"/>
</dbReference>
<keyword evidence="2" id="KW-1185">Reference proteome</keyword>
<reference evidence="1 2" key="1">
    <citation type="submission" date="2020-04" db="EMBL/GenBank/DDBJ databases">
        <title>Pseudomonas crami sp. nov., a novel proteolytic bacterial species isolated from cream.</title>
        <authorList>
            <person name="Hofmann K."/>
            <person name="Woller A."/>
            <person name="Huptas C."/>
            <person name="Wenning M."/>
            <person name="Scherer S."/>
            <person name="Doll E.V."/>
        </authorList>
    </citation>
    <scope>NUCLEOTIDE SEQUENCE [LARGE SCALE GENOMIC DNA]</scope>
    <source>
        <strain evidence="1 2">WS 5096</strain>
    </source>
</reference>
<dbReference type="Proteomes" id="UP000534677">
    <property type="component" value="Unassembled WGS sequence"/>
</dbReference>
<gene>
    <name evidence="1" type="ORF">HF209_23230</name>
</gene>